<evidence type="ECO:0000313" key="1">
    <source>
        <dbReference type="EMBL" id="MFC4562743.1"/>
    </source>
</evidence>
<evidence type="ECO:0008006" key="3">
    <source>
        <dbReference type="Google" id="ProtNLM"/>
    </source>
</evidence>
<dbReference type="EMBL" id="JBHSFQ010000010">
    <property type="protein sequence ID" value="MFC4562743.1"/>
    <property type="molecule type" value="Genomic_DNA"/>
</dbReference>
<protein>
    <recommendedName>
        <fullName evidence="3">HTH HARE-type domain-containing protein</fullName>
    </recommendedName>
</protein>
<name>A0ABV9DWI3_9ACTN</name>
<organism evidence="1 2">
    <name type="scientific">Nocardiopsis mangrovi</name>
    <dbReference type="NCBI Taxonomy" id="1179818"/>
    <lineage>
        <taxon>Bacteria</taxon>
        <taxon>Bacillati</taxon>
        <taxon>Actinomycetota</taxon>
        <taxon>Actinomycetes</taxon>
        <taxon>Streptosporangiales</taxon>
        <taxon>Nocardiopsidaceae</taxon>
        <taxon>Nocardiopsis</taxon>
    </lineage>
</organism>
<accession>A0ABV9DWI3</accession>
<keyword evidence="2" id="KW-1185">Reference proteome</keyword>
<proteinExistence type="predicted"/>
<sequence>MTVKSEVVTAAAVRAVRQADALGAPLSLRRLAAMFPAADGRPRSTHWATGIKELAAAGPANAVSGRPRALSGLSVVPNSA</sequence>
<evidence type="ECO:0000313" key="2">
    <source>
        <dbReference type="Proteomes" id="UP001595923"/>
    </source>
</evidence>
<gene>
    <name evidence="1" type="ORF">ACFO4E_12830</name>
</gene>
<reference evidence="2" key="1">
    <citation type="journal article" date="2019" name="Int. J. Syst. Evol. Microbiol.">
        <title>The Global Catalogue of Microorganisms (GCM) 10K type strain sequencing project: providing services to taxonomists for standard genome sequencing and annotation.</title>
        <authorList>
            <consortium name="The Broad Institute Genomics Platform"/>
            <consortium name="The Broad Institute Genome Sequencing Center for Infectious Disease"/>
            <person name="Wu L."/>
            <person name="Ma J."/>
        </authorList>
    </citation>
    <scope>NUCLEOTIDE SEQUENCE [LARGE SCALE GENOMIC DNA]</scope>
    <source>
        <strain evidence="2">XZYJ18</strain>
    </source>
</reference>
<dbReference type="RefSeq" id="WP_378574187.1">
    <property type="nucleotide sequence ID" value="NZ_JBHSFQ010000010.1"/>
</dbReference>
<comment type="caution">
    <text evidence="1">The sequence shown here is derived from an EMBL/GenBank/DDBJ whole genome shotgun (WGS) entry which is preliminary data.</text>
</comment>
<dbReference type="Proteomes" id="UP001595923">
    <property type="component" value="Unassembled WGS sequence"/>
</dbReference>